<feature type="transmembrane region" description="Helical" evidence="8">
    <location>
        <begin position="253"/>
        <end position="273"/>
    </location>
</feature>
<accession>A0A6J4UT23</accession>
<sequence>MGYIAPTSRRRPRSRAVWSRQMTVVAPSEPVTVPDESGGSVTPLGVDRRARPRPMVGTLTRPLLAIGPYLVAMVSLLLGYLHYQSGTPYSLSPDHYRAWAFPAFRYSDLIWLYLRDGLAERPIPYVDYSLEYPPLTGVASWLLSYAPDLPSSFALTYVVLAVATLATVWALTRLPGANPWYFAATPALFFYIGHQWDPLAVGVTAVSLVALTRGRPRWGAFGLAVGVSLKLFPLAFLAALCVDHVRHRRCRRLAETVAIATAVTLAANLPFALANPDGWSFFFRWNRDRLADSGIWVLWRTVPTETLTAASMLAAVLGGLGIAGVALWRGGSLVLPLGSTALLWWLLVNKTFTTHLALWVLLAVAILRPPVWLWLAVVVVDLVGFQLGNYINLHNVPAFQHAPLWTKAVENIYDPLQIARTAVFLACVGWGLLRLWQHHRPAVDESWRQAGTVTSIPLSLARERGLRGAIGHRHMLNPFGHPVFRRHAVLPSPPQGRGAGGGDSLHKDAQVSPGDQLRNLFVVSSMTCLLKAVSRRQAAWVALLLASFVAATVAMTWPYAIHLRDRTVVGFDPLLQIWLSQWVQHALASDPLGLWDANIFHPFANTLAYTDANIPGALLAWPLDLLFRDPILTNSLLTLATFVLAAGGMYALVHSLTGNPAAGWLAGLAYAFLPWRVVHFWHLNWLQSAWLPWIAVAFLRLLERPTTSRAIVLGVLVAVQTLTSFYFAVQLALLLGALLGAAMVSDRRFRSPEVVKGVALAAALAAAIVLPVTLPYFAVRAEQGLERTIEEAEEYKATPGSYRVLPPWDRPNPIQQALGVRSGDNRSLTTVGQAPHSDGHRHSEIVVEDALYPGLFAIAGTVAALLSWHTARWPTVALAAVAVGSVVLSLGPSLGPPDGSGIPLPYGWLFERAPFFTAMRVPARLGGLAAFALVALGGLGVAGAWSSWGRSLTHRLRYGLARPAAVGLTLAAGLLVLVDLAALPAPLETVEPSDGSLAAYEWLAGQPRGAVMEFPAESIFADPAAASVRRHIGLSMVGSTIHWQPLVNGNSGFIPRSYSDLLEAFVGNVPRPDGSLALRVSHVDRDGARLLQALGVRYLLFHRDRYRDEDWPAVESALADTEGIVELEASFGDVVAYRVEEAIAAQRPSVTLWAPTLLRTNDAWVPLLSIQTEEPAPLALTRPTRVGVSWFDAAGRLLVREGHDLAVPAVTERGTLLCSAVDCRSLVAPDFPDDLPEPANGWWRPTEPGHYIAMVDLEGDIPLSCRVDLDVVEEQPATTHDLDRYPRWAECVEAGPVPVNRPGAAALAALQPSVTFAGGSVALQTGLAVRQEEEVRAWFLLAPPGDPQPWRTAAYRSPVQQRIARPDEPATFSWLERIPAVPPGVYGLSVWFHRAVDREWRHAEGGGYGMAPVVVDQDGSIRWAGPIRVGPPRLVGPLVAGRTTRLPLAVSGESSDLVCRASWGLIDPASGDRVVSGHAGRCGNAAVAIPVDTAPGSYRLELVASAVGEGRDRLTDGISIPVTVASEPPAGTPR</sequence>
<gene>
    <name evidence="9" type="ORF">AVDCRST_MAG59-2137</name>
</gene>
<evidence type="ECO:0000256" key="2">
    <source>
        <dbReference type="ARBA" id="ARBA00022475"/>
    </source>
</evidence>
<comment type="subcellular location">
    <subcellularLocation>
        <location evidence="1">Cell membrane</location>
        <topology evidence="1">Multi-pass membrane protein</topology>
    </subcellularLocation>
</comment>
<feature type="transmembrane region" description="Helical" evidence="8">
    <location>
        <begin position="152"/>
        <end position="172"/>
    </location>
</feature>
<dbReference type="Pfam" id="PF09594">
    <property type="entry name" value="GT87"/>
    <property type="match status" value="1"/>
</dbReference>
<proteinExistence type="inferred from homology"/>
<reference evidence="9" key="1">
    <citation type="submission" date="2020-02" db="EMBL/GenBank/DDBJ databases">
        <authorList>
            <person name="Meier V. D."/>
        </authorList>
    </citation>
    <scope>NUCLEOTIDE SEQUENCE</scope>
    <source>
        <strain evidence="9">AVDCRST_MAG59</strain>
    </source>
</reference>
<feature type="transmembrane region" description="Helical" evidence="8">
    <location>
        <begin position="850"/>
        <end position="868"/>
    </location>
</feature>
<feature type="transmembrane region" description="Helical" evidence="8">
    <location>
        <begin position="631"/>
        <end position="652"/>
    </location>
</feature>
<keyword evidence="5 8" id="KW-1133">Transmembrane helix</keyword>
<feature type="transmembrane region" description="Helical" evidence="8">
    <location>
        <begin position="539"/>
        <end position="560"/>
    </location>
</feature>
<feature type="transmembrane region" description="Helical" evidence="8">
    <location>
        <begin position="307"/>
        <end position="330"/>
    </location>
</feature>
<feature type="transmembrane region" description="Helical" evidence="8">
    <location>
        <begin position="875"/>
        <end position="895"/>
    </location>
</feature>
<evidence type="ECO:0008006" key="10">
    <source>
        <dbReference type="Google" id="ProtNLM"/>
    </source>
</evidence>
<feature type="transmembrane region" description="Helical" evidence="8">
    <location>
        <begin position="63"/>
        <end position="83"/>
    </location>
</feature>
<keyword evidence="6 8" id="KW-0472">Membrane</keyword>
<evidence type="ECO:0000256" key="1">
    <source>
        <dbReference type="ARBA" id="ARBA00004651"/>
    </source>
</evidence>
<evidence type="ECO:0000256" key="4">
    <source>
        <dbReference type="ARBA" id="ARBA00022692"/>
    </source>
</evidence>
<dbReference type="GO" id="GO:0005886">
    <property type="term" value="C:plasma membrane"/>
    <property type="evidence" value="ECO:0007669"/>
    <property type="project" value="UniProtKB-SubCell"/>
</dbReference>
<dbReference type="EMBL" id="CADCWF010000133">
    <property type="protein sequence ID" value="CAA9555687.1"/>
    <property type="molecule type" value="Genomic_DNA"/>
</dbReference>
<evidence type="ECO:0000256" key="5">
    <source>
        <dbReference type="ARBA" id="ARBA00022989"/>
    </source>
</evidence>
<keyword evidence="2" id="KW-1003">Cell membrane</keyword>
<evidence type="ECO:0000313" key="9">
    <source>
        <dbReference type="EMBL" id="CAA9555687.1"/>
    </source>
</evidence>
<organism evidence="9">
    <name type="scientific">uncultured Thermomicrobiales bacterium</name>
    <dbReference type="NCBI Taxonomy" id="1645740"/>
    <lineage>
        <taxon>Bacteria</taxon>
        <taxon>Pseudomonadati</taxon>
        <taxon>Thermomicrobiota</taxon>
        <taxon>Thermomicrobia</taxon>
        <taxon>Thermomicrobiales</taxon>
        <taxon>environmental samples</taxon>
    </lineage>
</organism>
<feature type="transmembrane region" description="Helical" evidence="8">
    <location>
        <begin position="960"/>
        <end position="983"/>
    </location>
</feature>
<protein>
    <recommendedName>
        <fullName evidence="10">DUF2029 domain-containing protein</fullName>
    </recommendedName>
</protein>
<feature type="transmembrane region" description="Helical" evidence="8">
    <location>
        <begin position="757"/>
        <end position="778"/>
    </location>
</feature>
<feature type="transmembrane region" description="Helical" evidence="8">
    <location>
        <begin position="725"/>
        <end position="745"/>
    </location>
</feature>
<dbReference type="GO" id="GO:0016758">
    <property type="term" value="F:hexosyltransferase activity"/>
    <property type="evidence" value="ECO:0007669"/>
    <property type="project" value="InterPro"/>
</dbReference>
<name>A0A6J4UT23_9BACT</name>
<keyword evidence="4 8" id="KW-0812">Transmembrane</keyword>
<evidence type="ECO:0000256" key="7">
    <source>
        <dbReference type="ARBA" id="ARBA00024033"/>
    </source>
</evidence>
<dbReference type="InterPro" id="IPR018584">
    <property type="entry name" value="GT87"/>
</dbReference>
<evidence type="ECO:0000256" key="8">
    <source>
        <dbReference type="SAM" id="Phobius"/>
    </source>
</evidence>
<comment type="similarity">
    <text evidence="7">Belongs to the glycosyltransferase 87 family.</text>
</comment>
<feature type="transmembrane region" description="Helical" evidence="8">
    <location>
        <begin position="179"/>
        <end position="196"/>
    </location>
</feature>
<evidence type="ECO:0000256" key="3">
    <source>
        <dbReference type="ARBA" id="ARBA00022679"/>
    </source>
</evidence>
<feature type="transmembrane region" description="Helical" evidence="8">
    <location>
        <begin position="925"/>
        <end position="948"/>
    </location>
</feature>
<evidence type="ECO:0000256" key="6">
    <source>
        <dbReference type="ARBA" id="ARBA00023136"/>
    </source>
</evidence>
<keyword evidence="3" id="KW-0808">Transferase</keyword>
<feature type="transmembrane region" description="Helical" evidence="8">
    <location>
        <begin position="664"/>
        <end position="683"/>
    </location>
</feature>
<feature type="transmembrane region" description="Helical" evidence="8">
    <location>
        <begin position="216"/>
        <end position="241"/>
    </location>
</feature>